<dbReference type="SUPFAM" id="SSF88713">
    <property type="entry name" value="Glycoside hydrolase/deacetylase"/>
    <property type="match status" value="1"/>
</dbReference>
<name>D2S586_GEOOG</name>
<dbReference type="Proteomes" id="UP000001382">
    <property type="component" value="Chromosome"/>
</dbReference>
<dbReference type="GO" id="GO:0016810">
    <property type="term" value="F:hydrolase activity, acting on carbon-nitrogen (but not peptide) bonds"/>
    <property type="evidence" value="ECO:0007669"/>
    <property type="project" value="InterPro"/>
</dbReference>
<dbReference type="PANTHER" id="PTHR34216:SF7">
    <property type="entry name" value="POLY-BETA-1,6-N-ACETYL-D-GLUCOSAMINE N-DEACETYLASE"/>
    <property type="match status" value="1"/>
</dbReference>
<dbReference type="CDD" id="cd10918">
    <property type="entry name" value="CE4_NodB_like_5s_6s"/>
    <property type="match status" value="1"/>
</dbReference>
<sequence>MAAGIRRRWQQRPVWPRRWRPRGQHVVLLYHRIADVDQADDPGGMVVPPELFRQHMTALRDWFDLVPAREVLAPHERPTAAVTLDDGYLDNLEQAVPLLRQLGVPATFFIVADALQPDPPEYWWDRLEHLVLEPGPGADRVRVTAGRRVLELDLATRSSAVQAYRDLSAVLQRQGHGAAVQALTTLEAARPRPQSCARHRRLSAEQVRALAEEPLFDVGSHTCTHSALAALPRQVSREELTRSRQRLADLLGEAPELVAYPYGSVGAVVRRNAGDARSAGYRAAFTNVAGPVEGSPAYAVPRITVGRWSVEQLHAAVTAFRRPE</sequence>
<organism evidence="3 4">
    <name type="scientific">Geodermatophilus obscurus (strain ATCC 25078 / DSM 43160 / JCM 3152 / CCUG 61914 / KCC A-0152 / KCTC 9177 / NBRC 13315 / NRRL B-3577 / G-20)</name>
    <dbReference type="NCBI Taxonomy" id="526225"/>
    <lineage>
        <taxon>Bacteria</taxon>
        <taxon>Bacillati</taxon>
        <taxon>Actinomycetota</taxon>
        <taxon>Actinomycetes</taxon>
        <taxon>Geodermatophilales</taxon>
        <taxon>Geodermatophilaceae</taxon>
        <taxon>Geodermatophilus</taxon>
    </lineage>
</organism>
<dbReference type="Gene3D" id="3.20.20.370">
    <property type="entry name" value="Glycoside hydrolase/deacetylase"/>
    <property type="match status" value="1"/>
</dbReference>
<dbReference type="GO" id="GO:0005975">
    <property type="term" value="P:carbohydrate metabolic process"/>
    <property type="evidence" value="ECO:0007669"/>
    <property type="project" value="InterPro"/>
</dbReference>
<reference evidence="4" key="2">
    <citation type="submission" date="2010-01" db="EMBL/GenBank/DDBJ databases">
        <title>The complete genome of Geodermatophilus obscurus DSM 43160.</title>
        <authorList>
            <consortium name="US DOE Joint Genome Institute (JGI-PGF)"/>
            <person name="Lucas S."/>
            <person name="Copeland A."/>
            <person name="Lapidus A."/>
            <person name="Glavina del Rio T."/>
            <person name="Dalin E."/>
            <person name="Tice H."/>
            <person name="Bruce D."/>
            <person name="Goodwin L."/>
            <person name="Pitluck S."/>
            <person name="Kyrpides N."/>
            <person name="Mavromatis K."/>
            <person name="Ivanova N."/>
            <person name="Munk A.C."/>
            <person name="Brettin T."/>
            <person name="Detter J.C."/>
            <person name="Han C."/>
            <person name="Larimer F."/>
            <person name="Land M."/>
            <person name="Hauser L."/>
            <person name="Markowitz V."/>
            <person name="Cheng J.-F."/>
            <person name="Hugenholtz P."/>
            <person name="Woyke T."/>
            <person name="Wu D."/>
            <person name="Jando M."/>
            <person name="Schneider S."/>
            <person name="Klenk H.-P."/>
            <person name="Eisen J.A."/>
        </authorList>
    </citation>
    <scope>NUCLEOTIDE SEQUENCE [LARGE SCALE GENOMIC DNA]</scope>
    <source>
        <strain evidence="4">ATCC 25078 / DSM 43160 / JCM 3152 / KCC A-0152 / KCTC 9177 / NBRC 13315 / NRRL B-3577 / G-20</strain>
    </source>
</reference>
<dbReference type="eggNOG" id="COG0726">
    <property type="taxonomic scope" value="Bacteria"/>
</dbReference>
<feature type="domain" description="NodB homology" evidence="2">
    <location>
        <begin position="78"/>
        <end position="324"/>
    </location>
</feature>
<dbReference type="KEGG" id="gob:Gobs_0412"/>
<reference evidence="3 4" key="1">
    <citation type="journal article" date="2010" name="Stand. Genomic Sci.">
        <title>Complete genome sequence of Geodermatophilus obscurus type strain (G-20).</title>
        <authorList>
            <person name="Ivanova N."/>
            <person name="Sikorski J."/>
            <person name="Jando M."/>
            <person name="Munk C."/>
            <person name="Lapidus A."/>
            <person name="Glavina Del Rio T."/>
            <person name="Copeland A."/>
            <person name="Tice H."/>
            <person name="Cheng J.-F."/>
            <person name="Lucas S."/>
            <person name="Chen F."/>
            <person name="Nolan M."/>
            <person name="Bruce D."/>
            <person name="Goodwin L."/>
            <person name="Pitluck S."/>
            <person name="Mavromatis K."/>
            <person name="Mikhailova N."/>
            <person name="Pati A."/>
            <person name="Chen A."/>
            <person name="Palaniappan K."/>
            <person name="Land M."/>
            <person name="Hauser L."/>
            <person name="Chang Y.-J."/>
            <person name="Jeffries C.D."/>
            <person name="Meincke L."/>
            <person name="Brettin T."/>
            <person name="Detter J.C."/>
            <person name="Detter J.C."/>
            <person name="Rohde M."/>
            <person name="Goeker M."/>
            <person name="Bristow J."/>
            <person name="Eisen J.A."/>
            <person name="Markowitz V."/>
            <person name="Hugenholtz P."/>
            <person name="Kyrpides N.C."/>
            <person name="Klenk H.-P."/>
        </authorList>
    </citation>
    <scope>NUCLEOTIDE SEQUENCE [LARGE SCALE GENOMIC DNA]</scope>
    <source>
        <strain evidence="4">ATCC 25078 / DSM 43160 / JCM 3152 / KCC A-0152 / KCTC 9177 / NBRC 13315 / NRRL B-3577 / G-20</strain>
    </source>
</reference>
<dbReference type="InterPro" id="IPR051398">
    <property type="entry name" value="Polysacch_Deacetylase"/>
</dbReference>
<dbReference type="EMBL" id="CP001867">
    <property type="protein sequence ID" value="ADB73197.1"/>
    <property type="molecule type" value="Genomic_DNA"/>
</dbReference>
<evidence type="ECO:0000259" key="2">
    <source>
        <dbReference type="PROSITE" id="PS51677"/>
    </source>
</evidence>
<evidence type="ECO:0000313" key="4">
    <source>
        <dbReference type="Proteomes" id="UP000001382"/>
    </source>
</evidence>
<protein>
    <submittedName>
        <fullName evidence="3">Polysaccharide deacetylase</fullName>
    </submittedName>
</protein>
<keyword evidence="1" id="KW-0732">Signal</keyword>
<evidence type="ECO:0000313" key="3">
    <source>
        <dbReference type="EMBL" id="ADB73197.1"/>
    </source>
</evidence>
<dbReference type="AlphaFoldDB" id="D2S586"/>
<dbReference type="PANTHER" id="PTHR34216">
    <property type="match status" value="1"/>
</dbReference>
<accession>D2S586</accession>
<dbReference type="STRING" id="526225.Gobs_0412"/>
<keyword evidence="4" id="KW-1185">Reference proteome</keyword>
<dbReference type="PROSITE" id="PS51677">
    <property type="entry name" value="NODB"/>
    <property type="match status" value="1"/>
</dbReference>
<dbReference type="InterPro" id="IPR002509">
    <property type="entry name" value="NODB_dom"/>
</dbReference>
<gene>
    <name evidence="3" type="ordered locus">Gobs_0412</name>
</gene>
<dbReference type="InterPro" id="IPR011330">
    <property type="entry name" value="Glyco_hydro/deAcase_b/a-brl"/>
</dbReference>
<proteinExistence type="predicted"/>
<dbReference type="Pfam" id="PF01522">
    <property type="entry name" value="Polysacc_deac_1"/>
    <property type="match status" value="2"/>
</dbReference>
<dbReference type="HOGENOM" id="CLU_030024_1_2_11"/>
<evidence type="ECO:0000256" key="1">
    <source>
        <dbReference type="ARBA" id="ARBA00022729"/>
    </source>
</evidence>